<dbReference type="HOGENOM" id="CLU_2044776_0_0_11"/>
<evidence type="ECO:0000313" key="1">
    <source>
        <dbReference type="EMBL" id="AEF43051.1"/>
    </source>
</evidence>
<gene>
    <name evidence="1" type="ordered locus">AS9A_P20007</name>
</gene>
<dbReference type="EMBL" id="CP002788">
    <property type="protein sequence ID" value="AEF43051.1"/>
    <property type="molecule type" value="Genomic_DNA"/>
</dbReference>
<dbReference type="Proteomes" id="UP000009235">
    <property type="component" value="Plasmid pAS9A-2"/>
</dbReference>
<geneLocation type="plasmid" evidence="1 2">
    <name>pAS9A-2</name>
</geneLocation>
<accession>F6ESD1</accession>
<name>F6ESD1_HOYSD</name>
<proteinExistence type="predicted"/>
<reference evidence="1 2" key="1">
    <citation type="journal article" date="2011" name="J. Bacteriol.">
        <title>Complete genome sequence of Amycolicicoccus subflavus DQS3-9A1T, an actinomycete isolated from crude oil-polluted soil.</title>
        <authorList>
            <person name="Cai M."/>
            <person name="Chen W.M."/>
            <person name="Nie Y."/>
            <person name="Chi C.Q."/>
            <person name="Wang Y.N."/>
            <person name="Tang Y.Q."/>
            <person name="Li G.Y."/>
            <person name="Wu X.L."/>
        </authorList>
    </citation>
    <scope>NUCLEOTIDE SEQUENCE [LARGE SCALE GENOMIC DNA]</scope>
    <source>
        <strain evidence="2">DSM 45089 / DQS3-9A1</strain>
        <plasmid evidence="1 2">pAS9A-2</plasmid>
    </source>
</reference>
<dbReference type="KEGG" id="asd:AS9A_P20007"/>
<keyword evidence="1" id="KW-0614">Plasmid</keyword>
<organism evidence="1 2">
    <name type="scientific">Hoyosella subflava (strain DSM 45089 / JCM 17490 / NBRC 109087 / DQS3-9A1)</name>
    <name type="common">Amycolicicoccus subflavus</name>
    <dbReference type="NCBI Taxonomy" id="443218"/>
    <lineage>
        <taxon>Bacteria</taxon>
        <taxon>Bacillati</taxon>
        <taxon>Actinomycetota</taxon>
        <taxon>Actinomycetes</taxon>
        <taxon>Mycobacteriales</taxon>
        <taxon>Hoyosellaceae</taxon>
        <taxon>Hoyosella</taxon>
    </lineage>
</organism>
<protein>
    <submittedName>
        <fullName evidence="1">Putative iron-sulfur binding reductase</fullName>
    </submittedName>
</protein>
<dbReference type="AlphaFoldDB" id="F6ESD1"/>
<sequence>MKKHLGKRVNIERADEALATNAEKIATGCPFCRVMIFDGVTARQETGKGEGAEVVDVAMMLLGSVKRGLPDRVIVGSKRSPSVFGCVPWYGAMRGRPRLTDSAFWGIFGFSGGHCRDLNV</sequence>
<evidence type="ECO:0000313" key="2">
    <source>
        <dbReference type="Proteomes" id="UP000009235"/>
    </source>
</evidence>
<keyword evidence="2" id="KW-1185">Reference proteome</keyword>